<feature type="transmembrane region" description="Helical" evidence="1">
    <location>
        <begin position="98"/>
        <end position="119"/>
    </location>
</feature>
<dbReference type="AlphaFoldDB" id="A0A927H976"/>
<keyword evidence="1" id="KW-0472">Membrane</keyword>
<comment type="caution">
    <text evidence="2">The sequence shown here is derived from an EMBL/GenBank/DDBJ whole genome shotgun (WGS) entry which is preliminary data.</text>
</comment>
<feature type="transmembrane region" description="Helical" evidence="1">
    <location>
        <begin position="20"/>
        <end position="42"/>
    </location>
</feature>
<feature type="transmembrane region" description="Helical" evidence="1">
    <location>
        <begin position="67"/>
        <end position="86"/>
    </location>
</feature>
<protein>
    <submittedName>
        <fullName evidence="2">Uncharacterized protein</fullName>
    </submittedName>
</protein>
<organism evidence="2 3">
    <name type="scientific">Paenibacillus arenilitoris</name>
    <dbReference type="NCBI Taxonomy" id="2772299"/>
    <lineage>
        <taxon>Bacteria</taxon>
        <taxon>Bacillati</taxon>
        <taxon>Bacillota</taxon>
        <taxon>Bacilli</taxon>
        <taxon>Bacillales</taxon>
        <taxon>Paenibacillaceae</taxon>
        <taxon>Paenibacillus</taxon>
    </lineage>
</organism>
<gene>
    <name evidence="2" type="ORF">IDH41_27545</name>
</gene>
<feature type="transmembrane region" description="Helical" evidence="1">
    <location>
        <begin position="218"/>
        <end position="238"/>
    </location>
</feature>
<feature type="transmembrane region" description="Helical" evidence="1">
    <location>
        <begin position="178"/>
        <end position="198"/>
    </location>
</feature>
<keyword evidence="1" id="KW-1133">Transmembrane helix</keyword>
<evidence type="ECO:0000256" key="1">
    <source>
        <dbReference type="SAM" id="Phobius"/>
    </source>
</evidence>
<accession>A0A927H976</accession>
<dbReference type="RefSeq" id="WP_190866930.1">
    <property type="nucleotide sequence ID" value="NZ_JACXIY010000045.1"/>
</dbReference>
<keyword evidence="1" id="KW-0812">Transmembrane</keyword>
<dbReference type="EMBL" id="JACXIY010000045">
    <property type="protein sequence ID" value="MBD2872342.1"/>
    <property type="molecule type" value="Genomic_DNA"/>
</dbReference>
<sequence>MTRSRKHPALIVAGNLMYTYRWVLATYWLVFIVIYVGIGFILRMNGTAGGDIDGQSIWEGAGSSPKIFLMVVGIMMTPLSLASFVANGITRRHFIGGVMLVIAIFAIVSSILLTVGYPIERAVYEMNGWPLALKNPHLFETTRQYGWIFVESFLLFFAYFGSGWLIGSGFYRFHWRVAIVLSALALLPAMAMEVVLYSDWMGQLLQTAFEADRAPMPLALSLSVIVAALTAALNYLMLRHVAIKKKLI</sequence>
<proteinExistence type="predicted"/>
<evidence type="ECO:0000313" key="2">
    <source>
        <dbReference type="EMBL" id="MBD2872342.1"/>
    </source>
</evidence>
<keyword evidence="3" id="KW-1185">Reference proteome</keyword>
<dbReference type="Proteomes" id="UP000632125">
    <property type="component" value="Unassembled WGS sequence"/>
</dbReference>
<feature type="transmembrane region" description="Helical" evidence="1">
    <location>
        <begin position="145"/>
        <end position="166"/>
    </location>
</feature>
<reference evidence="2" key="1">
    <citation type="submission" date="2020-09" db="EMBL/GenBank/DDBJ databases">
        <title>A novel bacterium of genus Paenibacillus, isolated from South China Sea.</title>
        <authorList>
            <person name="Huang H."/>
            <person name="Mo K."/>
            <person name="Hu Y."/>
        </authorList>
    </citation>
    <scope>NUCLEOTIDE SEQUENCE</scope>
    <source>
        <strain evidence="2">IB182493</strain>
    </source>
</reference>
<name>A0A927H976_9BACL</name>
<evidence type="ECO:0000313" key="3">
    <source>
        <dbReference type="Proteomes" id="UP000632125"/>
    </source>
</evidence>